<feature type="non-terminal residue" evidence="2">
    <location>
        <position position="289"/>
    </location>
</feature>
<evidence type="ECO:0000256" key="1">
    <source>
        <dbReference type="SAM" id="MobiDB-lite"/>
    </source>
</evidence>
<evidence type="ECO:0000313" key="3">
    <source>
        <dbReference type="Proteomes" id="UP000678393"/>
    </source>
</evidence>
<dbReference type="AlphaFoldDB" id="A0A8S3Z446"/>
<organism evidence="2 3">
    <name type="scientific">Candidula unifasciata</name>
    <dbReference type="NCBI Taxonomy" id="100452"/>
    <lineage>
        <taxon>Eukaryota</taxon>
        <taxon>Metazoa</taxon>
        <taxon>Spiralia</taxon>
        <taxon>Lophotrochozoa</taxon>
        <taxon>Mollusca</taxon>
        <taxon>Gastropoda</taxon>
        <taxon>Heterobranchia</taxon>
        <taxon>Euthyneura</taxon>
        <taxon>Panpulmonata</taxon>
        <taxon>Eupulmonata</taxon>
        <taxon>Stylommatophora</taxon>
        <taxon>Helicina</taxon>
        <taxon>Helicoidea</taxon>
        <taxon>Geomitridae</taxon>
        <taxon>Candidula</taxon>
    </lineage>
</organism>
<accession>A0A8S3Z446</accession>
<feature type="compositionally biased region" description="Low complexity" evidence="1">
    <location>
        <begin position="101"/>
        <end position="114"/>
    </location>
</feature>
<feature type="compositionally biased region" description="Polar residues" evidence="1">
    <location>
        <begin position="222"/>
        <end position="254"/>
    </location>
</feature>
<proteinExistence type="predicted"/>
<name>A0A8S3Z446_9EUPU</name>
<sequence>MQEETGTTNSNTNSGSHNGSVAACVNDRVSRESVTFHTPDLLEKGTDASSDVRIKGQFNVCKDDTQPAGVERTLSAVCRTSRSMSTSDGYSVPTRCASCRLRPSLTSGSSPGTGRRNRIEARSEQSAREGVLRDSRTRDGSSSTSRLSQSIIKESSLEDHINTHEENELPRRRENYKCIVHKGLWLEGFELTFTSCTIFPLLILIRKNIACEDSTKEDWDSRTTSAGTSQECMLGSQQTSTSRTNPKSVSSADGISSDILDKPGQSLCTSTGIVKSNSVGVSLNAAASD</sequence>
<dbReference type="EMBL" id="CAJHNH020001362">
    <property type="protein sequence ID" value="CAG5122775.1"/>
    <property type="molecule type" value="Genomic_DNA"/>
</dbReference>
<feature type="compositionally biased region" description="Low complexity" evidence="1">
    <location>
        <begin position="1"/>
        <end position="20"/>
    </location>
</feature>
<protein>
    <submittedName>
        <fullName evidence="2">Uncharacterized protein</fullName>
    </submittedName>
</protein>
<feature type="region of interest" description="Disordered" evidence="1">
    <location>
        <begin position="101"/>
        <end position="169"/>
    </location>
</feature>
<feature type="compositionally biased region" description="Basic and acidic residues" evidence="1">
    <location>
        <begin position="155"/>
        <end position="169"/>
    </location>
</feature>
<evidence type="ECO:0000313" key="2">
    <source>
        <dbReference type="EMBL" id="CAG5122775.1"/>
    </source>
</evidence>
<feature type="region of interest" description="Disordered" evidence="1">
    <location>
        <begin position="216"/>
        <end position="261"/>
    </location>
</feature>
<feature type="compositionally biased region" description="Basic and acidic residues" evidence="1">
    <location>
        <begin position="117"/>
        <end position="139"/>
    </location>
</feature>
<gene>
    <name evidence="2" type="ORF">CUNI_LOCUS8333</name>
</gene>
<dbReference type="Proteomes" id="UP000678393">
    <property type="component" value="Unassembled WGS sequence"/>
</dbReference>
<keyword evidence="3" id="KW-1185">Reference proteome</keyword>
<feature type="compositionally biased region" description="Low complexity" evidence="1">
    <location>
        <begin position="140"/>
        <end position="150"/>
    </location>
</feature>
<feature type="region of interest" description="Disordered" evidence="1">
    <location>
        <begin position="1"/>
        <end position="21"/>
    </location>
</feature>
<reference evidence="2" key="1">
    <citation type="submission" date="2021-04" db="EMBL/GenBank/DDBJ databases">
        <authorList>
            <consortium name="Molecular Ecology Group"/>
        </authorList>
    </citation>
    <scope>NUCLEOTIDE SEQUENCE</scope>
</reference>
<comment type="caution">
    <text evidence="2">The sequence shown here is derived from an EMBL/GenBank/DDBJ whole genome shotgun (WGS) entry which is preliminary data.</text>
</comment>